<evidence type="ECO:0000256" key="6">
    <source>
        <dbReference type="ARBA" id="ARBA00023054"/>
    </source>
</evidence>
<keyword evidence="3" id="KW-0963">Cytoplasm</keyword>
<evidence type="ECO:0000256" key="4">
    <source>
        <dbReference type="ARBA" id="ARBA00022574"/>
    </source>
</evidence>
<proteinExistence type="predicted"/>
<gene>
    <name evidence="11" type="ORF">SMTD_LOCUS2352</name>
</gene>
<dbReference type="PANTHER" id="PTHR14885">
    <property type="entry name" value="CILIA- AND FLAGELLA-ASSOCIATED PROTEIN 43-RELATED"/>
    <property type="match status" value="1"/>
</dbReference>
<dbReference type="Proteomes" id="UP000269396">
    <property type="component" value="Unassembled WGS sequence"/>
</dbReference>
<keyword evidence="5" id="KW-0677">Repeat</keyword>
<keyword evidence="12" id="KW-1185">Reference proteome</keyword>
<evidence type="ECO:0000256" key="10">
    <source>
        <dbReference type="SAM" id="MobiDB-lite"/>
    </source>
</evidence>
<dbReference type="PANTHER" id="PTHR14885:SF3">
    <property type="entry name" value="CILIA- AND FLAGELLA-ASSOCIATED PROTEIN 44"/>
    <property type="match status" value="1"/>
</dbReference>
<protein>
    <submittedName>
        <fullName evidence="11">Uncharacterized protein</fullName>
    </submittedName>
</protein>
<evidence type="ECO:0000256" key="2">
    <source>
        <dbReference type="ARBA" id="ARBA00004245"/>
    </source>
</evidence>
<dbReference type="AlphaFoldDB" id="A0A3P7ZQB9"/>
<feature type="region of interest" description="Disordered" evidence="10">
    <location>
        <begin position="1"/>
        <end position="42"/>
    </location>
</feature>
<evidence type="ECO:0000256" key="8">
    <source>
        <dbReference type="ARBA" id="ARBA00023273"/>
    </source>
</evidence>
<dbReference type="EMBL" id="UZAL01003173">
    <property type="protein sequence ID" value="VDO86284.1"/>
    <property type="molecule type" value="Genomic_DNA"/>
</dbReference>
<evidence type="ECO:0000256" key="5">
    <source>
        <dbReference type="ARBA" id="ARBA00022737"/>
    </source>
</evidence>
<evidence type="ECO:0000313" key="11">
    <source>
        <dbReference type="EMBL" id="VDO86284.1"/>
    </source>
</evidence>
<dbReference type="GO" id="GO:0005929">
    <property type="term" value="C:cilium"/>
    <property type="evidence" value="ECO:0007669"/>
    <property type="project" value="UniProtKB-SubCell"/>
</dbReference>
<accession>A0A3P7ZQB9</accession>
<evidence type="ECO:0000256" key="3">
    <source>
        <dbReference type="ARBA" id="ARBA00022490"/>
    </source>
</evidence>
<feature type="compositionally biased region" description="Acidic residues" evidence="10">
    <location>
        <begin position="12"/>
        <end position="42"/>
    </location>
</feature>
<evidence type="ECO:0000256" key="7">
    <source>
        <dbReference type="ARBA" id="ARBA00023212"/>
    </source>
</evidence>
<evidence type="ECO:0000313" key="12">
    <source>
        <dbReference type="Proteomes" id="UP000269396"/>
    </source>
</evidence>
<keyword evidence="6 9" id="KW-0175">Coiled coil</keyword>
<comment type="subcellular location">
    <subcellularLocation>
        <location evidence="1">Cell projection</location>
        <location evidence="1">Cilium</location>
    </subcellularLocation>
    <subcellularLocation>
        <location evidence="2">Cytoplasm</location>
        <location evidence="2">Cytoskeleton</location>
    </subcellularLocation>
</comment>
<dbReference type="GO" id="GO:0005856">
    <property type="term" value="C:cytoskeleton"/>
    <property type="evidence" value="ECO:0007669"/>
    <property type="project" value="UniProtKB-SubCell"/>
</dbReference>
<reference evidence="11 12" key="1">
    <citation type="submission" date="2018-11" db="EMBL/GenBank/DDBJ databases">
        <authorList>
            <consortium name="Pathogen Informatics"/>
        </authorList>
    </citation>
    <scope>NUCLEOTIDE SEQUENCE [LARGE SCALE GENOMIC DNA]</scope>
    <source>
        <strain>Denwood</strain>
        <strain evidence="12">Zambia</strain>
    </source>
</reference>
<feature type="coiled-coil region" evidence="9">
    <location>
        <begin position="70"/>
        <end position="118"/>
    </location>
</feature>
<keyword evidence="7" id="KW-0206">Cytoskeleton</keyword>
<name>A0A3P7ZQB9_9TREM</name>
<keyword evidence="8" id="KW-0966">Cell projection</keyword>
<organism evidence="11 12">
    <name type="scientific">Schistosoma mattheei</name>
    <dbReference type="NCBI Taxonomy" id="31246"/>
    <lineage>
        <taxon>Eukaryota</taxon>
        <taxon>Metazoa</taxon>
        <taxon>Spiralia</taxon>
        <taxon>Lophotrochozoa</taxon>
        <taxon>Platyhelminthes</taxon>
        <taxon>Trematoda</taxon>
        <taxon>Digenea</taxon>
        <taxon>Strigeidida</taxon>
        <taxon>Schistosomatoidea</taxon>
        <taxon>Schistosomatidae</taxon>
        <taxon>Schistosoma</taxon>
    </lineage>
</organism>
<sequence length="132" mass="15476">MFHFFSKKFQGSDDESEESSSSSSDDDDSSYEEIDDENENEDVVIMDLDICPPGCPMEDFERTCLIREKRLDVEEEMTEEKKTLDILRKDLDIFTKKQRVVETTLKQAQNELEAFQVKSNLSISMSLRMFFF</sequence>
<evidence type="ECO:0000256" key="1">
    <source>
        <dbReference type="ARBA" id="ARBA00004138"/>
    </source>
</evidence>
<keyword evidence="4" id="KW-0853">WD repeat</keyword>
<evidence type="ECO:0000256" key="9">
    <source>
        <dbReference type="SAM" id="Coils"/>
    </source>
</evidence>